<name>A0A3D9L2Z6_MARFU</name>
<accession>A0A3D9L2Z6</accession>
<organism evidence="2 3">
    <name type="scientific">Marinoscillum furvescens DSM 4134</name>
    <dbReference type="NCBI Taxonomy" id="1122208"/>
    <lineage>
        <taxon>Bacteria</taxon>
        <taxon>Pseudomonadati</taxon>
        <taxon>Bacteroidota</taxon>
        <taxon>Cytophagia</taxon>
        <taxon>Cytophagales</taxon>
        <taxon>Reichenbachiellaceae</taxon>
        <taxon>Marinoscillum</taxon>
    </lineage>
</organism>
<reference evidence="2 3" key="1">
    <citation type="submission" date="2018-07" db="EMBL/GenBank/DDBJ databases">
        <title>Genomic Encyclopedia of Type Strains, Phase IV (KMG-IV): sequencing the most valuable type-strain genomes for metagenomic binning, comparative biology and taxonomic classification.</title>
        <authorList>
            <person name="Goeker M."/>
        </authorList>
    </citation>
    <scope>NUCLEOTIDE SEQUENCE [LARGE SCALE GENOMIC DNA]</scope>
    <source>
        <strain evidence="2 3">DSM 4134</strain>
    </source>
</reference>
<dbReference type="Pfam" id="PF04993">
    <property type="entry name" value="TfoX_N"/>
    <property type="match status" value="1"/>
</dbReference>
<dbReference type="RefSeq" id="WP_115867941.1">
    <property type="nucleotide sequence ID" value="NZ_QREG01000008.1"/>
</dbReference>
<evidence type="ECO:0000259" key="1">
    <source>
        <dbReference type="Pfam" id="PF04993"/>
    </source>
</evidence>
<gene>
    <name evidence="2" type="ORF">C7460_10819</name>
</gene>
<proteinExistence type="predicted"/>
<feature type="domain" description="TfoX N-terminal" evidence="1">
    <location>
        <begin position="13"/>
        <end position="103"/>
    </location>
</feature>
<dbReference type="OrthoDB" id="9803291at2"/>
<dbReference type="SUPFAM" id="SSF159894">
    <property type="entry name" value="YgaC/TfoX-N like"/>
    <property type="match status" value="1"/>
</dbReference>
<comment type="caution">
    <text evidence="2">The sequence shown here is derived from an EMBL/GenBank/DDBJ whole genome shotgun (WGS) entry which is preliminary data.</text>
</comment>
<evidence type="ECO:0000313" key="2">
    <source>
        <dbReference type="EMBL" id="RED99403.1"/>
    </source>
</evidence>
<sequence length="106" mass="12067">MAVDQAYLDYISEQLSGIQDVTTKRMFGGIGFFHAGQMFGMIGGETFRLKVGEHNQADYEAHGMKPYHSEKKKKGMPYWEVPKVVIDDKEKLTEWAHKAIEAAQRS</sequence>
<keyword evidence="3" id="KW-1185">Reference proteome</keyword>
<protein>
    <submittedName>
        <fullName evidence="2">DNA transformation protein</fullName>
    </submittedName>
</protein>
<dbReference type="AlphaFoldDB" id="A0A3D9L2Z6"/>
<dbReference type="Gene3D" id="3.30.1460.30">
    <property type="entry name" value="YgaC/TfoX-N like chaperone"/>
    <property type="match status" value="1"/>
</dbReference>
<evidence type="ECO:0000313" key="3">
    <source>
        <dbReference type="Proteomes" id="UP000256779"/>
    </source>
</evidence>
<dbReference type="InterPro" id="IPR007076">
    <property type="entry name" value="TfoX_N"/>
</dbReference>
<dbReference type="EMBL" id="QREG01000008">
    <property type="protein sequence ID" value="RED99403.1"/>
    <property type="molecule type" value="Genomic_DNA"/>
</dbReference>
<dbReference type="Proteomes" id="UP000256779">
    <property type="component" value="Unassembled WGS sequence"/>
</dbReference>